<comment type="caution">
    <text evidence="1">The sequence shown here is derived from an EMBL/GenBank/DDBJ whole genome shotgun (WGS) entry which is preliminary data.</text>
</comment>
<dbReference type="Proteomes" id="UP000663850">
    <property type="component" value="Unassembled WGS sequence"/>
</dbReference>
<evidence type="ECO:0000313" key="1">
    <source>
        <dbReference type="EMBL" id="CAE6460876.1"/>
    </source>
</evidence>
<accession>A0A8H3BPU2</accession>
<reference evidence="1" key="1">
    <citation type="submission" date="2021-01" db="EMBL/GenBank/DDBJ databases">
        <authorList>
            <person name="Kaushik A."/>
        </authorList>
    </citation>
    <scope>NUCLEOTIDE SEQUENCE</scope>
    <source>
        <strain evidence="1">Type strain: AG8-Rh-89/</strain>
    </source>
</reference>
<proteinExistence type="predicted"/>
<evidence type="ECO:0000313" key="2">
    <source>
        <dbReference type="Proteomes" id="UP000663850"/>
    </source>
</evidence>
<gene>
    <name evidence="1" type="ORF">RDB_LOCUS51419</name>
</gene>
<dbReference type="EMBL" id="CAJMWZ010002722">
    <property type="protein sequence ID" value="CAE6460876.1"/>
    <property type="molecule type" value="Genomic_DNA"/>
</dbReference>
<dbReference type="AlphaFoldDB" id="A0A8H3BPU2"/>
<organism evidence="1 2">
    <name type="scientific">Rhizoctonia solani</name>
    <dbReference type="NCBI Taxonomy" id="456999"/>
    <lineage>
        <taxon>Eukaryota</taxon>
        <taxon>Fungi</taxon>
        <taxon>Dikarya</taxon>
        <taxon>Basidiomycota</taxon>
        <taxon>Agaricomycotina</taxon>
        <taxon>Agaricomycetes</taxon>
        <taxon>Cantharellales</taxon>
        <taxon>Ceratobasidiaceae</taxon>
        <taxon>Rhizoctonia</taxon>
    </lineage>
</organism>
<name>A0A8H3BPU2_9AGAM</name>
<protein>
    <submittedName>
        <fullName evidence="1">Uncharacterized protein</fullName>
    </submittedName>
</protein>
<sequence length="66" mass="7366">METSPVLLASSYAILGARNCGLQTPDYRNQTPNHEALARYGKVYRDLTGWSACRPVSSSFWAYNPL</sequence>